<dbReference type="Proteomes" id="UP000054350">
    <property type="component" value="Unassembled WGS sequence"/>
</dbReference>
<dbReference type="AlphaFoldDB" id="A0A0L0SG83"/>
<evidence type="ECO:0000259" key="3">
    <source>
        <dbReference type="Pfam" id="PF02441"/>
    </source>
</evidence>
<dbReference type="VEuPathDB" id="FungiDB:AMAG_06230"/>
<dbReference type="GO" id="GO:0015937">
    <property type="term" value="P:coenzyme A biosynthetic process"/>
    <property type="evidence" value="ECO:0007669"/>
    <property type="project" value="UniProtKB-KW"/>
</dbReference>
<dbReference type="GO" id="GO:0010181">
    <property type="term" value="F:FMN binding"/>
    <property type="evidence" value="ECO:0007669"/>
    <property type="project" value="TreeGrafter"/>
</dbReference>
<dbReference type="InterPro" id="IPR036551">
    <property type="entry name" value="Flavin_trans-like"/>
</dbReference>
<dbReference type="Pfam" id="PF02441">
    <property type="entry name" value="Flavoprotein"/>
    <property type="match status" value="1"/>
</dbReference>
<organism evidence="4 5">
    <name type="scientific">Allomyces macrogynus (strain ATCC 38327)</name>
    <name type="common">Allomyces javanicus var. macrogynus</name>
    <dbReference type="NCBI Taxonomy" id="578462"/>
    <lineage>
        <taxon>Eukaryota</taxon>
        <taxon>Fungi</taxon>
        <taxon>Fungi incertae sedis</taxon>
        <taxon>Blastocladiomycota</taxon>
        <taxon>Blastocladiomycetes</taxon>
        <taxon>Blastocladiales</taxon>
        <taxon>Blastocladiaceae</taxon>
        <taxon>Allomyces</taxon>
    </lineage>
</organism>
<keyword evidence="5" id="KW-1185">Reference proteome</keyword>
<reference evidence="4 5" key="2">
    <citation type="submission" date="2009-11" db="EMBL/GenBank/DDBJ databases">
        <title>The Genome Sequence of Allomyces macrogynus strain ATCC 38327.</title>
        <authorList>
            <consortium name="The Broad Institute Genome Sequencing Platform"/>
            <person name="Russ C."/>
            <person name="Cuomo C."/>
            <person name="Shea T."/>
            <person name="Young S.K."/>
            <person name="Zeng Q."/>
            <person name="Koehrsen M."/>
            <person name="Haas B."/>
            <person name="Borodovsky M."/>
            <person name="Guigo R."/>
            <person name="Alvarado L."/>
            <person name="Berlin A."/>
            <person name="Borenstein D."/>
            <person name="Chen Z."/>
            <person name="Engels R."/>
            <person name="Freedman E."/>
            <person name="Gellesch M."/>
            <person name="Goldberg J."/>
            <person name="Griggs A."/>
            <person name="Gujja S."/>
            <person name="Heiman D."/>
            <person name="Hepburn T."/>
            <person name="Howarth C."/>
            <person name="Jen D."/>
            <person name="Larson L."/>
            <person name="Lewis B."/>
            <person name="Mehta T."/>
            <person name="Park D."/>
            <person name="Pearson M."/>
            <person name="Roberts A."/>
            <person name="Saif S."/>
            <person name="Shenoy N."/>
            <person name="Sisk P."/>
            <person name="Stolte C."/>
            <person name="Sykes S."/>
            <person name="Walk T."/>
            <person name="White J."/>
            <person name="Yandava C."/>
            <person name="Burger G."/>
            <person name="Gray M.W."/>
            <person name="Holland P.W.H."/>
            <person name="King N."/>
            <person name="Lang F.B.F."/>
            <person name="Roger A.J."/>
            <person name="Ruiz-Trillo I."/>
            <person name="Lander E."/>
            <person name="Nusbaum C."/>
        </authorList>
    </citation>
    <scope>NUCLEOTIDE SEQUENCE [LARGE SCALE GENOMIC DNA]</scope>
    <source>
        <strain evidence="4 5">ATCC 38327</strain>
    </source>
</reference>
<reference evidence="4 5" key="1">
    <citation type="submission" date="2009-11" db="EMBL/GenBank/DDBJ databases">
        <title>Annotation of Allomyces macrogynus ATCC 38327.</title>
        <authorList>
            <consortium name="The Broad Institute Genome Sequencing Platform"/>
            <person name="Russ C."/>
            <person name="Cuomo C."/>
            <person name="Burger G."/>
            <person name="Gray M.W."/>
            <person name="Holland P.W.H."/>
            <person name="King N."/>
            <person name="Lang F.B.F."/>
            <person name="Roger A.J."/>
            <person name="Ruiz-Trillo I."/>
            <person name="Young S.K."/>
            <person name="Zeng Q."/>
            <person name="Gargeya S."/>
            <person name="Fitzgerald M."/>
            <person name="Haas B."/>
            <person name="Abouelleil A."/>
            <person name="Alvarado L."/>
            <person name="Arachchi H.M."/>
            <person name="Berlin A."/>
            <person name="Chapman S.B."/>
            <person name="Gearin G."/>
            <person name="Goldberg J."/>
            <person name="Griggs A."/>
            <person name="Gujja S."/>
            <person name="Hansen M."/>
            <person name="Heiman D."/>
            <person name="Howarth C."/>
            <person name="Larimer J."/>
            <person name="Lui A."/>
            <person name="MacDonald P.J.P."/>
            <person name="McCowen C."/>
            <person name="Montmayeur A."/>
            <person name="Murphy C."/>
            <person name="Neiman D."/>
            <person name="Pearson M."/>
            <person name="Priest M."/>
            <person name="Roberts A."/>
            <person name="Saif S."/>
            <person name="Shea T."/>
            <person name="Sisk P."/>
            <person name="Stolte C."/>
            <person name="Sykes S."/>
            <person name="Wortman J."/>
            <person name="Nusbaum C."/>
            <person name="Birren B."/>
        </authorList>
    </citation>
    <scope>NUCLEOTIDE SEQUENCE [LARGE SCALE GENOMIC DNA]</scope>
    <source>
        <strain evidence="4 5">ATCC 38327</strain>
    </source>
</reference>
<evidence type="ECO:0000313" key="4">
    <source>
        <dbReference type="EMBL" id="KNE61400.1"/>
    </source>
</evidence>
<comment type="similarity">
    <text evidence="2">Belongs to the HFCD (homooligomeric flavin containing Cys decarboxylase) superfamily.</text>
</comment>
<dbReference type="Gene3D" id="3.40.50.1950">
    <property type="entry name" value="Flavin prenyltransferase-like"/>
    <property type="match status" value="1"/>
</dbReference>
<dbReference type="EMBL" id="GG745338">
    <property type="protein sequence ID" value="KNE61400.1"/>
    <property type="molecule type" value="Genomic_DNA"/>
</dbReference>
<feature type="domain" description="Flavoprotein" evidence="3">
    <location>
        <begin position="3"/>
        <end position="186"/>
    </location>
</feature>
<evidence type="ECO:0000256" key="2">
    <source>
        <dbReference type="ARBA" id="ARBA00038350"/>
    </source>
</evidence>
<dbReference type="STRING" id="578462.A0A0L0SG83"/>
<dbReference type="eggNOG" id="KOG0672">
    <property type="taxonomic scope" value="Eukaryota"/>
</dbReference>
<accession>A0A0L0SG83</accession>
<proteinExistence type="inferred from homology"/>
<keyword evidence="1" id="KW-0173">Coenzyme A biosynthesis</keyword>
<dbReference type="PANTHER" id="PTHR14359:SF6">
    <property type="entry name" value="PHOSPHOPANTOTHENOYLCYSTEINE DECARBOXYLASE"/>
    <property type="match status" value="1"/>
</dbReference>
<name>A0A0L0SG83_ALLM3</name>
<evidence type="ECO:0000313" key="5">
    <source>
        <dbReference type="Proteomes" id="UP000054350"/>
    </source>
</evidence>
<dbReference type="PANTHER" id="PTHR14359">
    <property type="entry name" value="HOMO-OLIGOMERIC FLAVIN CONTAINING CYS DECARBOXYLASE FAMILY"/>
    <property type="match status" value="1"/>
</dbReference>
<dbReference type="GO" id="GO:0071513">
    <property type="term" value="C:phosphopantothenoylcysteine decarboxylase complex"/>
    <property type="evidence" value="ECO:0007669"/>
    <property type="project" value="TreeGrafter"/>
</dbReference>
<dbReference type="SUPFAM" id="SSF52507">
    <property type="entry name" value="Homo-oligomeric flavin-containing Cys decarboxylases, HFCD"/>
    <property type="match status" value="1"/>
</dbReference>
<evidence type="ECO:0000256" key="1">
    <source>
        <dbReference type="ARBA" id="ARBA00022993"/>
    </source>
</evidence>
<protein>
    <recommendedName>
        <fullName evidence="3">Flavoprotein domain-containing protein</fullName>
    </recommendedName>
</protein>
<gene>
    <name evidence="4" type="ORF">AMAG_06230</name>
</gene>
<dbReference type="OrthoDB" id="1532798at2759"/>
<sequence>MVNLLLGCTGSVASVKIPLLVQALFEEARRGEYPLSIKIVTTEPALHFFDLEHEILSAHNVPVLRDADEYLRWGKMGDEVLHIELRNWADVMVIAPLSANTLAKAANGLCDGLLTCVLRAWHFTKPVFVAPAMNTAMYEHPITATQLQTLALWGYQVIPPISKKLACGDIGTGAMAEYTDIARTIAAVMANMHTQ</sequence>
<dbReference type="InterPro" id="IPR003382">
    <property type="entry name" value="Flavoprotein"/>
</dbReference>
<dbReference type="GO" id="GO:0004633">
    <property type="term" value="F:phosphopantothenoylcysteine decarboxylase activity"/>
    <property type="evidence" value="ECO:0007669"/>
    <property type="project" value="TreeGrafter"/>
</dbReference>
<dbReference type="OMA" id="KGLACGD"/>